<evidence type="ECO:0000256" key="12">
    <source>
        <dbReference type="ARBA" id="ARBA00023075"/>
    </source>
</evidence>
<evidence type="ECO:0000259" key="17">
    <source>
        <dbReference type="Pfam" id="PF00361"/>
    </source>
</evidence>
<feature type="transmembrane region" description="Helical" evidence="16">
    <location>
        <begin position="588"/>
        <end position="613"/>
    </location>
</feature>
<dbReference type="PANTHER" id="PTHR42829:SF2">
    <property type="entry name" value="NADH-UBIQUINONE OXIDOREDUCTASE CHAIN 5"/>
    <property type="match status" value="1"/>
</dbReference>
<keyword evidence="12 16" id="KW-0830">Ubiquinone</keyword>
<evidence type="ECO:0000256" key="1">
    <source>
        <dbReference type="ARBA" id="ARBA00004448"/>
    </source>
</evidence>
<feature type="transmembrane region" description="Helical" evidence="16">
    <location>
        <begin position="209"/>
        <end position="234"/>
    </location>
</feature>
<keyword evidence="11 16" id="KW-0520">NAD</keyword>
<evidence type="ECO:0000256" key="9">
    <source>
        <dbReference type="ARBA" id="ARBA00022982"/>
    </source>
</evidence>
<feature type="domain" description="NADH-Ubiquinone oxidoreductase (complex I) chain 5 N-terminal" evidence="18">
    <location>
        <begin position="64"/>
        <end position="114"/>
    </location>
</feature>
<keyword evidence="14 16" id="KW-0472">Membrane</keyword>
<dbReference type="InterPro" id="IPR001516">
    <property type="entry name" value="Proton_antipo_N"/>
</dbReference>
<feature type="transmembrane region" description="Helical" evidence="16">
    <location>
        <begin position="80"/>
        <end position="101"/>
    </location>
</feature>
<keyword evidence="10 16" id="KW-1133">Transmembrane helix</keyword>
<keyword evidence="20" id="KW-0560">Oxidoreductase</keyword>
<feature type="transmembrane region" description="Helical" evidence="16">
    <location>
        <begin position="169"/>
        <end position="189"/>
    </location>
</feature>
<proteinExistence type="inferred from homology"/>
<evidence type="ECO:0000256" key="7">
    <source>
        <dbReference type="ARBA" id="ARBA00022792"/>
    </source>
</evidence>
<evidence type="ECO:0000256" key="13">
    <source>
        <dbReference type="ARBA" id="ARBA00023128"/>
    </source>
</evidence>
<gene>
    <name evidence="20" type="primary">nad5</name>
</gene>
<evidence type="ECO:0000259" key="18">
    <source>
        <dbReference type="Pfam" id="PF00662"/>
    </source>
</evidence>
<evidence type="ECO:0000256" key="4">
    <source>
        <dbReference type="ARBA" id="ARBA00022448"/>
    </source>
</evidence>
<comment type="subcellular location">
    <subcellularLocation>
        <location evidence="1">Mitochondrion inner membrane</location>
        <topology evidence="1">Multi-pass membrane protein</topology>
    </subcellularLocation>
</comment>
<feature type="transmembrane region" description="Helical" evidence="16">
    <location>
        <begin position="451"/>
        <end position="471"/>
    </location>
</feature>
<comment type="similarity">
    <text evidence="16">Belongs to the complex I subunit 5 family.</text>
</comment>
<evidence type="ECO:0000256" key="3">
    <source>
        <dbReference type="ARBA" id="ARBA00021096"/>
    </source>
</evidence>
<dbReference type="InterPro" id="IPR018393">
    <property type="entry name" value="NADHpl_OxRdtase_5_subgr"/>
</dbReference>
<dbReference type="InterPro" id="IPR010934">
    <property type="entry name" value="NADH_DH_su5_C"/>
</dbReference>
<comment type="function">
    <text evidence="16">Core subunit of the mitochondrial membrane respiratory chain NADH dehydrogenase (Complex I) which catalyzes electron transfer from NADH through the respiratory chain, using ubiquinone as an electron acceptor. Essential for the catalytic activity and assembly of complex I.</text>
</comment>
<dbReference type="PRINTS" id="PR01434">
    <property type="entry name" value="NADHDHGNASE5"/>
</dbReference>
<dbReference type="EC" id="7.1.1.2" evidence="2 16"/>
<keyword evidence="4 16" id="KW-0813">Transport</keyword>
<feature type="transmembrane region" description="Helical" evidence="16">
    <location>
        <begin position="302"/>
        <end position="324"/>
    </location>
</feature>
<evidence type="ECO:0000256" key="6">
    <source>
        <dbReference type="ARBA" id="ARBA00022692"/>
    </source>
</evidence>
<evidence type="ECO:0000256" key="10">
    <source>
        <dbReference type="ARBA" id="ARBA00022989"/>
    </source>
</evidence>
<dbReference type="GO" id="GO:0003954">
    <property type="term" value="F:NADH dehydrogenase activity"/>
    <property type="evidence" value="ECO:0007669"/>
    <property type="project" value="TreeGrafter"/>
</dbReference>
<feature type="transmembrane region" description="Helical" evidence="16">
    <location>
        <begin position="272"/>
        <end position="295"/>
    </location>
</feature>
<feature type="transmembrane region" description="Helical" evidence="16">
    <location>
        <begin position="246"/>
        <end position="266"/>
    </location>
</feature>
<keyword evidence="6 16" id="KW-0812">Transmembrane</keyword>
<dbReference type="NCBIfam" id="NF005141">
    <property type="entry name" value="PRK06590.1"/>
    <property type="match status" value="1"/>
</dbReference>
<dbReference type="GO" id="GO:0008137">
    <property type="term" value="F:NADH dehydrogenase (ubiquinone) activity"/>
    <property type="evidence" value="ECO:0007669"/>
    <property type="project" value="UniProtKB-EC"/>
</dbReference>
<feature type="transmembrane region" description="Helical" evidence="16">
    <location>
        <begin position="408"/>
        <end position="430"/>
    </location>
</feature>
<feature type="transmembrane region" description="Helical" evidence="16">
    <location>
        <begin position="330"/>
        <end position="348"/>
    </location>
</feature>
<dbReference type="PANTHER" id="PTHR42829">
    <property type="entry name" value="NADH-UBIQUINONE OXIDOREDUCTASE CHAIN 5"/>
    <property type="match status" value="1"/>
</dbReference>
<evidence type="ECO:0000256" key="2">
    <source>
        <dbReference type="ARBA" id="ARBA00012944"/>
    </source>
</evidence>
<evidence type="ECO:0000256" key="8">
    <source>
        <dbReference type="ARBA" id="ARBA00022967"/>
    </source>
</evidence>
<organism evidence="20">
    <name type="scientific">Haliclystus sanjuanensis</name>
    <dbReference type="NCBI Taxonomy" id="168739"/>
    <lineage>
        <taxon>Eukaryota</taxon>
        <taxon>Metazoa</taxon>
        <taxon>Cnidaria</taxon>
        <taxon>Staurozoa</taxon>
        <taxon>Stauromedusae</taxon>
        <taxon>Myostaurida</taxon>
        <taxon>Haliclystidae</taxon>
        <taxon>Haliclystus</taxon>
    </lineage>
</organism>
<feature type="transmembrane region" description="Helical" evidence="16">
    <location>
        <begin position="113"/>
        <end position="131"/>
    </location>
</feature>
<dbReference type="NCBIfam" id="TIGR01974">
    <property type="entry name" value="NDH_I_L"/>
    <property type="match status" value="1"/>
</dbReference>
<feature type="transmembrane region" description="Helical" evidence="16">
    <location>
        <begin position="137"/>
        <end position="157"/>
    </location>
</feature>
<dbReference type="GO" id="GO:0005743">
    <property type="term" value="C:mitochondrial inner membrane"/>
    <property type="evidence" value="ECO:0007669"/>
    <property type="project" value="UniProtKB-SubCell"/>
</dbReference>
<feature type="transmembrane region" description="Helical" evidence="16">
    <location>
        <begin position="55"/>
        <end position="74"/>
    </location>
</feature>
<dbReference type="GO" id="GO:0042773">
    <property type="term" value="P:ATP synthesis coupled electron transport"/>
    <property type="evidence" value="ECO:0007669"/>
    <property type="project" value="InterPro"/>
</dbReference>
<feature type="domain" description="NADH dehydrogenase subunit 5 C-terminal" evidence="19">
    <location>
        <begin position="423"/>
        <end position="602"/>
    </location>
</feature>
<protein>
    <recommendedName>
        <fullName evidence="3 16">NADH-ubiquinone oxidoreductase chain 5</fullName>
        <ecNumber evidence="2 16">7.1.1.2</ecNumber>
    </recommendedName>
</protein>
<comment type="catalytic activity">
    <reaction evidence="15 16">
        <text>a ubiquinone + NADH + 5 H(+)(in) = a ubiquinol + NAD(+) + 4 H(+)(out)</text>
        <dbReference type="Rhea" id="RHEA:29091"/>
        <dbReference type="Rhea" id="RHEA-COMP:9565"/>
        <dbReference type="Rhea" id="RHEA-COMP:9566"/>
        <dbReference type="ChEBI" id="CHEBI:15378"/>
        <dbReference type="ChEBI" id="CHEBI:16389"/>
        <dbReference type="ChEBI" id="CHEBI:17976"/>
        <dbReference type="ChEBI" id="CHEBI:57540"/>
        <dbReference type="ChEBI" id="CHEBI:57945"/>
        <dbReference type="EC" id="7.1.1.2"/>
    </reaction>
</comment>
<evidence type="ECO:0000313" key="20">
    <source>
        <dbReference type="EMBL" id="AER54561.1"/>
    </source>
</evidence>
<keyword evidence="7" id="KW-0999">Mitochondrion inner membrane</keyword>
<keyword evidence="9" id="KW-0249">Electron transport</keyword>
<dbReference type="Pfam" id="PF00361">
    <property type="entry name" value="Proton_antipo_M"/>
    <property type="match status" value="1"/>
</dbReference>
<evidence type="ECO:0000259" key="19">
    <source>
        <dbReference type="Pfam" id="PF06455"/>
    </source>
</evidence>
<dbReference type="InterPro" id="IPR001750">
    <property type="entry name" value="ND/Mrp_TM"/>
</dbReference>
<sequence length="616" mass="68932">MYCLILFLPLLATLWIFLGGRWWGEQGSSFLTIAHLFMAWCLTLALVWEVWVNQSILLLVGANWLPLLPFQVSWGLLFDPLTACMSLVVCSVSGLVHLYSYNYMAGDPHRPRFMAYLSFFTFFMLILVFSSNLLQMFVGWEGVGLCSYLLIGFWYTRLEANKSAIKAMVVNRIGDLGLLLGIFGIWFYYGTLQYLPLKALFLQTPFAPWINWLVLGLVIGAVGKSAQLGLHTWLPDAMEGPTPVSALIHAATMVTAGVFLLIRMSALLELSSWGLLVVVWVGSLTAFFAGTIGVFQQDLKKIIAYSTCSQLGYMVAACGLSWYSVALFHLTTHAFFKALLFLGAGSIIHALMDEQDVRVAGGLRHRLPFSYAVMVIGSLALVGFPFLAGYFSKDLLLELAYGCYWKQAVYGLLIAAAFCTAYYSWRLAWYTFAGTFRGPSYIWPSIQESTWSLWAPLLFLGVGSLIVGFMLQTLFNEALPPLWLLTQVKVTPLLGLICALGLGSLVKLLPLKSYLTRVWLTPYRFFNQAWGFNAFWNSLLTYPCLTLSYKIAYKVIDRGLLETWGPTGLYRTLGNWSQKASSFQSGYLFHYTLTVIITICTVYSLNAFTPLVLGGY</sequence>
<evidence type="ECO:0000256" key="11">
    <source>
        <dbReference type="ARBA" id="ARBA00023027"/>
    </source>
</evidence>
<dbReference type="GO" id="GO:0015990">
    <property type="term" value="P:electron transport coupled proton transport"/>
    <property type="evidence" value="ECO:0007669"/>
    <property type="project" value="TreeGrafter"/>
</dbReference>
<feature type="transmembrane region" description="Helical" evidence="16">
    <location>
        <begin position="491"/>
        <end position="509"/>
    </location>
</feature>
<geneLocation type="mitochondrion" evidence="20"/>
<dbReference type="Pfam" id="PF06455">
    <property type="entry name" value="NADH5_C"/>
    <property type="match status" value="1"/>
</dbReference>
<feature type="transmembrane region" description="Helical" evidence="16">
    <location>
        <begin position="369"/>
        <end position="388"/>
    </location>
</feature>
<dbReference type="EMBL" id="JN700944">
    <property type="protein sequence ID" value="AER54561.1"/>
    <property type="molecule type" value="Genomic_DNA"/>
</dbReference>
<feature type="transmembrane region" description="Helical" evidence="16">
    <location>
        <begin position="29"/>
        <end position="48"/>
    </location>
</feature>
<accession>G9ISR2</accession>
<reference evidence="20" key="1">
    <citation type="journal article" date="2012" name="Genome Biol. Evol.">
        <title>Evolution of linear mitochondrial genomes in medusozoan cnidarians.</title>
        <authorList>
            <person name="Kayal E."/>
            <person name="Bentlage B."/>
            <person name="Collins A.G."/>
            <person name="Kayal M."/>
            <person name="Pirro S."/>
            <person name="Lavrov D.V."/>
        </authorList>
    </citation>
    <scope>NUCLEOTIDE SEQUENCE</scope>
</reference>
<keyword evidence="13 16" id="KW-0496">Mitochondrion</keyword>
<dbReference type="Pfam" id="PF00662">
    <property type="entry name" value="Proton_antipo_N"/>
    <property type="match status" value="1"/>
</dbReference>
<dbReference type="InterPro" id="IPR003945">
    <property type="entry name" value="NU5C-like"/>
</dbReference>
<feature type="domain" description="NADH:quinone oxidoreductase/Mrp antiporter transmembrane" evidence="17">
    <location>
        <begin position="130"/>
        <end position="413"/>
    </location>
</feature>
<keyword evidence="8" id="KW-1278">Translocase</keyword>
<dbReference type="AlphaFoldDB" id="G9ISR2"/>
<keyword evidence="5" id="KW-0679">Respiratory chain</keyword>
<evidence type="ECO:0000256" key="15">
    <source>
        <dbReference type="ARBA" id="ARBA00049551"/>
    </source>
</evidence>
<evidence type="ECO:0000256" key="5">
    <source>
        <dbReference type="ARBA" id="ARBA00022660"/>
    </source>
</evidence>
<evidence type="ECO:0000256" key="14">
    <source>
        <dbReference type="ARBA" id="ARBA00023136"/>
    </source>
</evidence>
<evidence type="ECO:0000256" key="16">
    <source>
        <dbReference type="RuleBase" id="RU003404"/>
    </source>
</evidence>
<name>G9ISR2_9CNID</name>